<dbReference type="SUPFAM" id="SSF50494">
    <property type="entry name" value="Trypsin-like serine proteases"/>
    <property type="match status" value="1"/>
</dbReference>
<reference evidence="1 2" key="1">
    <citation type="submission" date="2013-12" db="EMBL/GenBank/DDBJ databases">
        <authorList>
            <person name="Zelazny A."/>
            <person name="Olivier K."/>
            <person name="Holland S."/>
            <person name="Lenaerts A."/>
            <person name="Ordway D."/>
            <person name="DeGroote M.A."/>
            <person name="Parker T."/>
            <person name="Sizemore C."/>
            <person name="Tallon L.J."/>
            <person name="Sadzewicz L.K."/>
            <person name="Sengamalay N."/>
            <person name="Fraser C.M."/>
            <person name="Hine E."/>
            <person name="Shefchek K.A."/>
            <person name="Das S.P."/>
            <person name="Tettelin H."/>
        </authorList>
    </citation>
    <scope>NUCLEOTIDE SEQUENCE [LARGE SCALE GENOMIC DNA]</scope>
    <source>
        <strain evidence="1 2">1513</strain>
    </source>
</reference>
<dbReference type="Gene3D" id="2.40.10.10">
    <property type="entry name" value="Trypsin-like serine proteases"/>
    <property type="match status" value="2"/>
</dbReference>
<evidence type="ECO:0000313" key="1">
    <source>
        <dbReference type="EMBL" id="EUA66652.1"/>
    </source>
</evidence>
<sequence length="217" mass="23051">MTCALTLAVPPLAHARVGLVPGTKLYFAGGGSCSLGFFATNNDHDRLAVTAGHCADGVDQKVSTADREIIGEVVYLMPDDLPSGLFGVAVIQLYKNAYISDHYFTTYGNPTKGDFVEKFGARTQKTQGSITMISTDADYPRMSRMESTLVGIEGDSGSAWVGTGNDGGPKLLGLNIGYTERRDGGYGYAIGFPINSLIKLVRTKSKIWGPGFIPTGP</sequence>
<dbReference type="Proteomes" id="UP000023351">
    <property type="component" value="Unassembled WGS sequence"/>
</dbReference>
<protein>
    <recommendedName>
        <fullName evidence="3">Peptidase S1 domain-containing protein</fullName>
    </recommendedName>
</protein>
<dbReference type="AlphaFoldDB" id="X8DDG8"/>
<organism evidence="1 2">
    <name type="scientific">Mycobacteroides abscessus subsp. bolletii 1513</name>
    <dbReference type="NCBI Taxonomy" id="1299321"/>
    <lineage>
        <taxon>Bacteria</taxon>
        <taxon>Bacillati</taxon>
        <taxon>Actinomycetota</taxon>
        <taxon>Actinomycetes</taxon>
        <taxon>Mycobacteriales</taxon>
        <taxon>Mycobacteriaceae</taxon>
        <taxon>Mycobacteroides</taxon>
        <taxon>Mycobacteroides abscessus</taxon>
    </lineage>
</organism>
<accession>X8DDG8</accession>
<dbReference type="InterPro" id="IPR009003">
    <property type="entry name" value="Peptidase_S1_PA"/>
</dbReference>
<dbReference type="InterPro" id="IPR043504">
    <property type="entry name" value="Peptidase_S1_PA_chymotrypsin"/>
</dbReference>
<comment type="caution">
    <text evidence="1">The sequence shown here is derived from an EMBL/GenBank/DDBJ whole genome shotgun (WGS) entry which is preliminary data.</text>
</comment>
<name>X8DDG8_9MYCO</name>
<evidence type="ECO:0008006" key="3">
    <source>
        <dbReference type="Google" id="ProtNLM"/>
    </source>
</evidence>
<proteinExistence type="predicted"/>
<dbReference type="PATRIC" id="fig|1299321.3.peg.4525"/>
<evidence type="ECO:0000313" key="2">
    <source>
        <dbReference type="Proteomes" id="UP000023351"/>
    </source>
</evidence>
<gene>
    <name evidence="1" type="ORF">I540_4695</name>
</gene>
<dbReference type="EMBL" id="JAOJ01000003">
    <property type="protein sequence ID" value="EUA66652.1"/>
    <property type="molecule type" value="Genomic_DNA"/>
</dbReference>